<name>A0A8H3XBS1_GIGMA</name>
<protein>
    <submittedName>
        <fullName evidence="1">Uncharacterized protein</fullName>
    </submittedName>
</protein>
<gene>
    <name evidence="1" type="ORF">F8M41_003993</name>
</gene>
<evidence type="ECO:0000313" key="2">
    <source>
        <dbReference type="Proteomes" id="UP000439903"/>
    </source>
</evidence>
<organism evidence="1 2">
    <name type="scientific">Gigaspora margarita</name>
    <dbReference type="NCBI Taxonomy" id="4874"/>
    <lineage>
        <taxon>Eukaryota</taxon>
        <taxon>Fungi</taxon>
        <taxon>Fungi incertae sedis</taxon>
        <taxon>Mucoromycota</taxon>
        <taxon>Glomeromycotina</taxon>
        <taxon>Glomeromycetes</taxon>
        <taxon>Diversisporales</taxon>
        <taxon>Gigasporaceae</taxon>
        <taxon>Gigaspora</taxon>
    </lineage>
</organism>
<dbReference type="OrthoDB" id="1262810at2759"/>
<sequence>MWAYGGIATILTQSDKEDNLLNKILIDSPTLDGRAYAHVSYRKDILQSNNNETYEKWNRYILFEVLPPLHIKLFNKIAKIRPGSFSTYKTKTFLLLGNEKEIENKLIDLYRTKVLQNLSDDDKMNKDKLGYLKEKSIKLWYMKFSEIYEEKNNFLNSIEQDQNDFMSVMKLLKFILKDEKYSKLNGRQVVPLKNSSFEIVGKCDYYIAEKKFQVLFPKSGPSYFIYDSDDELIEIFKNEHLPELQIKKLDTQGILDLLAEKLPNKQEMDWDPFSESIPN</sequence>
<comment type="caution">
    <text evidence="1">The sequence shown here is derived from an EMBL/GenBank/DDBJ whole genome shotgun (WGS) entry which is preliminary data.</text>
</comment>
<proteinExistence type="predicted"/>
<accession>A0A8H3XBS1</accession>
<dbReference type="Proteomes" id="UP000439903">
    <property type="component" value="Unassembled WGS sequence"/>
</dbReference>
<evidence type="ECO:0000313" key="1">
    <source>
        <dbReference type="EMBL" id="KAF0441068.1"/>
    </source>
</evidence>
<dbReference type="EMBL" id="WTPW01001360">
    <property type="protein sequence ID" value="KAF0441068.1"/>
    <property type="molecule type" value="Genomic_DNA"/>
</dbReference>
<keyword evidence="2" id="KW-1185">Reference proteome</keyword>
<reference evidence="1 2" key="1">
    <citation type="journal article" date="2019" name="Environ. Microbiol.">
        <title>At the nexus of three kingdoms: the genome of the mycorrhizal fungus Gigaspora margarita provides insights into plant, endobacterial and fungal interactions.</title>
        <authorList>
            <person name="Venice F."/>
            <person name="Ghignone S."/>
            <person name="Salvioli di Fossalunga A."/>
            <person name="Amselem J."/>
            <person name="Novero M."/>
            <person name="Xianan X."/>
            <person name="Sedzielewska Toro K."/>
            <person name="Morin E."/>
            <person name="Lipzen A."/>
            <person name="Grigoriev I.V."/>
            <person name="Henrissat B."/>
            <person name="Martin F.M."/>
            <person name="Bonfante P."/>
        </authorList>
    </citation>
    <scope>NUCLEOTIDE SEQUENCE [LARGE SCALE GENOMIC DNA]</scope>
    <source>
        <strain evidence="1 2">BEG34</strain>
    </source>
</reference>
<dbReference type="AlphaFoldDB" id="A0A8H3XBS1"/>